<proteinExistence type="predicted"/>
<evidence type="ECO:0000313" key="2">
    <source>
        <dbReference type="Proteomes" id="UP000824120"/>
    </source>
</evidence>
<feature type="non-terminal residue" evidence="1">
    <location>
        <position position="1"/>
    </location>
</feature>
<dbReference type="Proteomes" id="UP000824120">
    <property type="component" value="Chromosome 6"/>
</dbReference>
<dbReference type="OrthoDB" id="1301295at2759"/>
<protein>
    <submittedName>
        <fullName evidence="1">Uncharacterized protein</fullName>
    </submittedName>
</protein>
<sequence>HGGIHVHQESAIDKHLELKASVLDYIEDISLEEMANYCLHSGFESLCKVETRDCPFGDDKALLVNTARLETMRYLWMSSCSVSNGACELQDEEIPPSFGGICSLKIIKLVESPRLEDSSMKIKEYAEDMRGGDKLKILGRNNIPLFK</sequence>
<dbReference type="Gene3D" id="3.80.10.10">
    <property type="entry name" value="Ribonuclease Inhibitor"/>
    <property type="match status" value="1"/>
</dbReference>
<dbReference type="PANTHER" id="PTHR15140:SF52">
    <property type="entry name" value="LATE BLIGHT RESISTANCE PROTEIN HOMOLOG R1A-4"/>
    <property type="match status" value="1"/>
</dbReference>
<dbReference type="PANTHER" id="PTHR15140">
    <property type="entry name" value="TUBULIN-SPECIFIC CHAPERONE E"/>
    <property type="match status" value="1"/>
</dbReference>
<organism evidence="1 2">
    <name type="scientific">Solanum commersonii</name>
    <name type="common">Commerson's wild potato</name>
    <name type="synonym">Commerson's nightshade</name>
    <dbReference type="NCBI Taxonomy" id="4109"/>
    <lineage>
        <taxon>Eukaryota</taxon>
        <taxon>Viridiplantae</taxon>
        <taxon>Streptophyta</taxon>
        <taxon>Embryophyta</taxon>
        <taxon>Tracheophyta</taxon>
        <taxon>Spermatophyta</taxon>
        <taxon>Magnoliopsida</taxon>
        <taxon>eudicotyledons</taxon>
        <taxon>Gunneridae</taxon>
        <taxon>Pentapetalae</taxon>
        <taxon>asterids</taxon>
        <taxon>lamiids</taxon>
        <taxon>Solanales</taxon>
        <taxon>Solanaceae</taxon>
        <taxon>Solanoideae</taxon>
        <taxon>Solaneae</taxon>
        <taxon>Solanum</taxon>
    </lineage>
</organism>
<dbReference type="InterPro" id="IPR032675">
    <property type="entry name" value="LRR_dom_sf"/>
</dbReference>
<dbReference type="EMBL" id="JACXVP010000006">
    <property type="protein sequence ID" value="KAG5598216.1"/>
    <property type="molecule type" value="Genomic_DNA"/>
</dbReference>
<dbReference type="AlphaFoldDB" id="A0A9J5YF22"/>
<accession>A0A9J5YF22</accession>
<keyword evidence="2" id="KW-1185">Reference proteome</keyword>
<gene>
    <name evidence="1" type="ORF">H5410_029586</name>
</gene>
<comment type="caution">
    <text evidence="1">The sequence shown here is derived from an EMBL/GenBank/DDBJ whole genome shotgun (WGS) entry which is preliminary data.</text>
</comment>
<evidence type="ECO:0000313" key="1">
    <source>
        <dbReference type="EMBL" id="KAG5598216.1"/>
    </source>
</evidence>
<reference evidence="1 2" key="1">
    <citation type="submission" date="2020-09" db="EMBL/GenBank/DDBJ databases">
        <title>De no assembly of potato wild relative species, Solanum commersonii.</title>
        <authorList>
            <person name="Cho K."/>
        </authorList>
    </citation>
    <scope>NUCLEOTIDE SEQUENCE [LARGE SCALE GENOMIC DNA]</scope>
    <source>
        <strain evidence="1">LZ3.2</strain>
        <tissue evidence="1">Leaf</tissue>
    </source>
</reference>
<name>A0A9J5YF22_SOLCO</name>